<evidence type="ECO:0000313" key="7">
    <source>
        <dbReference type="Proteomes" id="UP001556196"/>
    </source>
</evidence>
<accession>A0ABV3R398</accession>
<protein>
    <recommendedName>
        <fullName evidence="5">3-phospho-D-glycerate guanylyltransferase</fullName>
        <shortName evidence="5">3PG guanylyltransferase</shortName>
        <ecNumber evidence="5">2.7.7.106</ecNumber>
    </recommendedName>
</protein>
<keyword evidence="2 5" id="KW-0548">Nucleotidyltransferase</keyword>
<evidence type="ECO:0000256" key="4">
    <source>
        <dbReference type="ARBA" id="ARBA00023134"/>
    </source>
</evidence>
<dbReference type="EC" id="2.7.7.106" evidence="5"/>
<dbReference type="InterPro" id="IPR002835">
    <property type="entry name" value="CofC"/>
</dbReference>
<dbReference type="SUPFAM" id="SSF53448">
    <property type="entry name" value="Nucleotide-diphospho-sugar transferases"/>
    <property type="match status" value="1"/>
</dbReference>
<comment type="function">
    <text evidence="5">Guanylyltransferase that catalyzes the activation of (2R)-3-phosphoglycerate (3PG) as 3-[(R)-glyceryl]-diphospho-5'-guanosine, via the condensation of 3PG with GTP. It is involved in the biosynthesis of a derivative of the hydride carrier cofactor coenzyme F420, 3PG-F420.</text>
</comment>
<comment type="catalytic activity">
    <reaction evidence="5">
        <text>(2R)-3-phosphoglycerate + GTP + H(+) = 3-[(R)-glyceryl]-diphospho-5'-guanosine + diphosphate</text>
        <dbReference type="Rhea" id="RHEA:63440"/>
        <dbReference type="ChEBI" id="CHEBI:15378"/>
        <dbReference type="ChEBI" id="CHEBI:33019"/>
        <dbReference type="ChEBI" id="CHEBI:37565"/>
        <dbReference type="ChEBI" id="CHEBI:58272"/>
        <dbReference type="ChEBI" id="CHEBI:147306"/>
        <dbReference type="EC" id="2.7.7.106"/>
    </reaction>
</comment>
<proteinExistence type="inferred from homology"/>
<evidence type="ECO:0000313" key="6">
    <source>
        <dbReference type="EMBL" id="MEW9807811.1"/>
    </source>
</evidence>
<dbReference type="RefSeq" id="WP_367724992.1">
    <property type="nucleotide sequence ID" value="NZ_JBFOCI010000005.1"/>
</dbReference>
<dbReference type="NCBIfam" id="TIGR03552">
    <property type="entry name" value="F420_cofC"/>
    <property type="match status" value="1"/>
</dbReference>
<sequence>MSGYWAIVPVKRLDRAKSRLSLLLGAAERRELADAMLRDVFDVLVASERLSGIVVVTNDAQAMQLAKGIGAAVVPDRLEAGTNEAVRQGLEWLLGRECDGAIVVPGDVPFLSPAEVDAVAEALDAHALVLVPALRDGGTNMLGIRPSNLMETAFGPDSFSRHLALAQAAGIAPWVLHLEGAGHDIDVSSDLFCSAEGGAATRTRAFVRRLAQDNPVPATAWLKEELQP</sequence>
<dbReference type="InterPro" id="IPR029044">
    <property type="entry name" value="Nucleotide-diphossugar_trans"/>
</dbReference>
<dbReference type="GO" id="GO:0043814">
    <property type="term" value="F:phospholactate guanylyltransferase activity"/>
    <property type="evidence" value="ECO:0007669"/>
    <property type="project" value="UniProtKB-EC"/>
</dbReference>
<name>A0ABV3R398_9HYPH</name>
<reference evidence="6 7" key="1">
    <citation type="submission" date="2024-06" db="EMBL/GenBank/DDBJ databases">
        <authorList>
            <person name="Tuo L."/>
        </authorList>
    </citation>
    <scope>NUCLEOTIDE SEQUENCE [LARGE SCALE GENOMIC DNA]</scope>
    <source>
        <strain evidence="6 7">ZMM04-5</strain>
    </source>
</reference>
<keyword evidence="1 5" id="KW-0808">Transferase</keyword>
<dbReference type="Proteomes" id="UP001556196">
    <property type="component" value="Unassembled WGS sequence"/>
</dbReference>
<comment type="pathway">
    <text evidence="5">Cofactor biosynthesis; coenzyme F420 biosynthesis.</text>
</comment>
<evidence type="ECO:0000256" key="1">
    <source>
        <dbReference type="ARBA" id="ARBA00022679"/>
    </source>
</evidence>
<dbReference type="EMBL" id="JBFOCI010000005">
    <property type="protein sequence ID" value="MEW9807811.1"/>
    <property type="molecule type" value="Genomic_DNA"/>
</dbReference>
<evidence type="ECO:0000256" key="2">
    <source>
        <dbReference type="ARBA" id="ARBA00022695"/>
    </source>
</evidence>
<dbReference type="Gene3D" id="3.90.550.10">
    <property type="entry name" value="Spore Coat Polysaccharide Biosynthesis Protein SpsA, Chain A"/>
    <property type="match status" value="1"/>
</dbReference>
<dbReference type="PANTHER" id="PTHR40392:SF1">
    <property type="entry name" value="2-PHOSPHO-L-LACTATE GUANYLYLTRANSFERASE"/>
    <property type="match status" value="1"/>
</dbReference>
<keyword evidence="3 5" id="KW-0547">Nucleotide-binding</keyword>
<dbReference type="HAMAP" id="MF_02114">
    <property type="entry name" value="CofC"/>
    <property type="match status" value="1"/>
</dbReference>
<keyword evidence="4 5" id="KW-0342">GTP-binding</keyword>
<dbReference type="PANTHER" id="PTHR40392">
    <property type="entry name" value="2-PHOSPHO-L-LACTATE GUANYLYLTRANSFERASE"/>
    <property type="match status" value="1"/>
</dbReference>
<dbReference type="Pfam" id="PF01983">
    <property type="entry name" value="CofC"/>
    <property type="match status" value="1"/>
</dbReference>
<organism evidence="6 7">
    <name type="scientific">Mesorhizobium marinum</name>
    <dbReference type="NCBI Taxonomy" id="3228790"/>
    <lineage>
        <taxon>Bacteria</taxon>
        <taxon>Pseudomonadati</taxon>
        <taxon>Pseudomonadota</taxon>
        <taxon>Alphaproteobacteria</taxon>
        <taxon>Hyphomicrobiales</taxon>
        <taxon>Phyllobacteriaceae</taxon>
        <taxon>Mesorhizobium</taxon>
    </lineage>
</organism>
<comment type="similarity">
    <text evidence="5">Belongs to the CofC family.</text>
</comment>
<keyword evidence="7" id="KW-1185">Reference proteome</keyword>
<comment type="caution">
    <text evidence="6">The sequence shown here is derived from an EMBL/GenBank/DDBJ whole genome shotgun (WGS) entry which is preliminary data.</text>
</comment>
<evidence type="ECO:0000256" key="3">
    <source>
        <dbReference type="ARBA" id="ARBA00022741"/>
    </source>
</evidence>
<evidence type="ECO:0000256" key="5">
    <source>
        <dbReference type="HAMAP-Rule" id="MF_02114"/>
    </source>
</evidence>
<gene>
    <name evidence="6" type="primary">cofC</name>
    <name evidence="5" type="synonym">fbiD</name>
    <name evidence="6" type="ORF">ABUE31_17620</name>
</gene>